<dbReference type="PANTHER" id="PTHR37822:SF2">
    <property type="entry name" value="SPORE PHOTOPRODUCT LYASE"/>
    <property type="match status" value="1"/>
</dbReference>
<evidence type="ECO:0000313" key="3">
    <source>
        <dbReference type="Proteomes" id="UP000306825"/>
    </source>
</evidence>
<reference evidence="2 3" key="1">
    <citation type="submission" date="2019-05" db="EMBL/GenBank/DDBJ databases">
        <title>A comparative analysis of the Nautiliaceae.</title>
        <authorList>
            <person name="Grosche A."/>
            <person name="Smedile F."/>
            <person name="Vetriani C."/>
        </authorList>
    </citation>
    <scope>NUCLEOTIDE SEQUENCE [LARGE SCALE GENOMIC DNA]</scope>
    <source>
        <strain evidence="2 3">TB-2</strain>
    </source>
</reference>
<dbReference type="RefSeq" id="WP_138323732.1">
    <property type="nucleotide sequence ID" value="NZ_CP040463.1"/>
</dbReference>
<proteinExistence type="predicted"/>
<dbReference type="EMBL" id="CP040463">
    <property type="protein sequence ID" value="QCT95111.1"/>
    <property type="molecule type" value="Genomic_DNA"/>
</dbReference>
<keyword evidence="1" id="KW-0175">Coiled coil</keyword>
<evidence type="ECO:0000313" key="2">
    <source>
        <dbReference type="EMBL" id="QCT95111.1"/>
    </source>
</evidence>
<dbReference type="Proteomes" id="UP000306825">
    <property type="component" value="Chromosome"/>
</dbReference>
<dbReference type="Gene3D" id="3.40.50.1580">
    <property type="entry name" value="Nucleoside phosphorylase domain"/>
    <property type="match status" value="1"/>
</dbReference>
<protein>
    <submittedName>
        <fullName evidence="2">5'-methylthioadenosine/S-adenosylhomocysteine nucleosidase</fullName>
    </submittedName>
</protein>
<sequence>MLNIVTALKIEADLIIKKYNLKCYNNVYQNKYINLIITGQGKIKSAINTALLLNQFKFPTLNIGIAGSNKYNINKGFFIDKIIDYDTNLEYFPDFFPKKSTTLTTISKIGKYFSLTDMEGSGFFEACYKFLNVNEIILYKIVSDTLKNPINKQEIPNLISTHLEIIDFLLDNIQTKKDINKEVEEYLQKAKEKMHLTQTQENELKNLFYYLIVSNKKIPYFPKIKQKKEVSKFLNYLTNLIS</sequence>
<evidence type="ECO:0000256" key="1">
    <source>
        <dbReference type="SAM" id="Coils"/>
    </source>
</evidence>
<name>A0ABX5VDZ1_9BACT</name>
<dbReference type="PANTHER" id="PTHR37822">
    <property type="entry name" value="SPORE PHOTOPRODUCT LYASE-RELATED"/>
    <property type="match status" value="1"/>
</dbReference>
<dbReference type="SUPFAM" id="SSF53167">
    <property type="entry name" value="Purine and uridine phosphorylases"/>
    <property type="match status" value="1"/>
</dbReference>
<gene>
    <name evidence="2" type="ORF">FE773_07885</name>
</gene>
<dbReference type="InterPro" id="IPR049539">
    <property type="entry name" value="SPL"/>
</dbReference>
<feature type="coiled-coil region" evidence="1">
    <location>
        <begin position="173"/>
        <end position="207"/>
    </location>
</feature>
<dbReference type="InterPro" id="IPR035994">
    <property type="entry name" value="Nucleoside_phosphorylase_sf"/>
</dbReference>
<keyword evidence="3" id="KW-1185">Reference proteome</keyword>
<organism evidence="2 3">
    <name type="scientific">Caminibacter mediatlanticus TB-2</name>
    <dbReference type="NCBI Taxonomy" id="391592"/>
    <lineage>
        <taxon>Bacteria</taxon>
        <taxon>Pseudomonadati</taxon>
        <taxon>Campylobacterota</taxon>
        <taxon>Epsilonproteobacteria</taxon>
        <taxon>Nautiliales</taxon>
        <taxon>Nautiliaceae</taxon>
        <taxon>Caminibacter</taxon>
    </lineage>
</organism>
<accession>A0ABX5VDZ1</accession>